<dbReference type="InterPro" id="IPR011042">
    <property type="entry name" value="6-blade_b-propeller_TolB-like"/>
</dbReference>
<reference evidence="2 3" key="1">
    <citation type="submission" date="2012-02" db="EMBL/GenBank/DDBJ databases">
        <title>Improved High-Quality Draft genome of Joostella marina DSM 19592.</title>
        <authorList>
            <consortium name="US DOE Joint Genome Institute (JGI-PGF)"/>
            <person name="Lucas S."/>
            <person name="Copeland A."/>
            <person name="Lapidus A."/>
            <person name="Bruce D."/>
            <person name="Goodwin L."/>
            <person name="Pitluck S."/>
            <person name="Peters L."/>
            <person name="Chertkov O."/>
            <person name="Ovchinnikova G."/>
            <person name="Kyrpides N."/>
            <person name="Mavromatis K."/>
            <person name="Detter J.C."/>
            <person name="Han C."/>
            <person name="Land M."/>
            <person name="Hauser L."/>
            <person name="Markowitz V."/>
            <person name="Cheng J.-F."/>
            <person name="Hugenholtz P."/>
            <person name="Woyke T."/>
            <person name="Wu D."/>
            <person name="Tindall B."/>
            <person name="Brambilla E."/>
            <person name="Klenk H.-P."/>
            <person name="Eisen J.A."/>
        </authorList>
    </citation>
    <scope>NUCLEOTIDE SEQUENCE [LARGE SCALE GENOMIC DNA]</scope>
    <source>
        <strain evidence="2 3">DSM 19592</strain>
    </source>
</reference>
<dbReference type="eggNOG" id="COG0823">
    <property type="taxonomic scope" value="Bacteria"/>
</dbReference>
<dbReference type="InterPro" id="IPR013783">
    <property type="entry name" value="Ig-like_fold"/>
</dbReference>
<dbReference type="SUPFAM" id="SSF69304">
    <property type="entry name" value="Tricorn protease N-terminal domain"/>
    <property type="match status" value="1"/>
</dbReference>
<evidence type="ECO:0000313" key="3">
    <source>
        <dbReference type="Proteomes" id="UP000004690"/>
    </source>
</evidence>
<keyword evidence="3" id="KW-1185">Reference proteome</keyword>
<gene>
    <name evidence="2" type="ORF">JoomaDRAFT_2181</name>
</gene>
<dbReference type="PANTHER" id="PTHR36842">
    <property type="entry name" value="PROTEIN TOLB HOMOLOG"/>
    <property type="match status" value="1"/>
</dbReference>
<evidence type="ECO:0000256" key="1">
    <source>
        <dbReference type="SAM" id="MobiDB-lite"/>
    </source>
</evidence>
<dbReference type="PROSITE" id="PS51257">
    <property type="entry name" value="PROKAR_LIPOPROTEIN"/>
    <property type="match status" value="1"/>
</dbReference>
<dbReference type="OrthoDB" id="9815657at2"/>
<dbReference type="InterPro" id="IPR036116">
    <property type="entry name" value="FN3_sf"/>
</dbReference>
<name>I3C6C8_9FLAO</name>
<evidence type="ECO:0008006" key="4">
    <source>
        <dbReference type="Google" id="ProtNLM"/>
    </source>
</evidence>
<dbReference type="Pfam" id="PF13620">
    <property type="entry name" value="CarboxypepD_reg"/>
    <property type="match status" value="1"/>
</dbReference>
<dbReference type="PANTHER" id="PTHR36842:SF1">
    <property type="entry name" value="PROTEIN TOLB"/>
    <property type="match status" value="1"/>
</dbReference>
<dbReference type="Proteomes" id="UP000004690">
    <property type="component" value="Unassembled WGS sequence"/>
</dbReference>
<dbReference type="HOGENOM" id="CLU_042641_0_0_10"/>
<evidence type="ECO:0000313" key="2">
    <source>
        <dbReference type="EMBL" id="EIJ39171.1"/>
    </source>
</evidence>
<protein>
    <recommendedName>
        <fullName evidence="4">Fibronectin type-III domain-containing protein</fullName>
    </recommendedName>
</protein>
<sequence length="496" mass="54138">MNLFRQFIFIVLIVSVIACSEDTVDNYGTGVITGKVVLEGDNSPLENVKVSTSPSSTTVFSDENGDFILNEIVEGDYSVQAQKTGYITGVEGATLKAGQTINVIFELQTETANNKQPSAPELLFPEDEATNQELEIQFAWNSVDKEGDELTYKLELKNSVNSDVITIEDIKDTLYTISELNYGYKYFWQVSASDSINGPVLSKVQTFKTKPLPAYGYVFVREIDGNNVIFSIDEEGNENQLTSSALNSFRPKLNARGNKVAFYRTVSGMTQLFTMDLDGSNLKQLTKSIPANSINNEEIGFCWADRDAAIIYPNFENLFKININGGDSQLIYTAQSGRYIMDAAQSLDRSKIAVLETNISGYEGSVYVVDASGALLTTVISGVKGAVGGVDISIDGNKVLYTHDISEFENENQRMLNSKVFLYDIALGTATNISDNKPNGTNDTDPSFSANEAAILLVNAPNNNTNATTATTVEIEEDNTPGGREALVENSKMPSQ</sequence>
<dbReference type="Gene3D" id="2.120.10.30">
    <property type="entry name" value="TolB, C-terminal domain"/>
    <property type="match status" value="2"/>
</dbReference>
<accession>I3C6C8</accession>
<dbReference type="Gene3D" id="2.60.40.10">
    <property type="entry name" value="Immunoglobulins"/>
    <property type="match status" value="1"/>
</dbReference>
<dbReference type="EMBL" id="JH651379">
    <property type="protein sequence ID" value="EIJ39171.1"/>
    <property type="molecule type" value="Genomic_DNA"/>
</dbReference>
<dbReference type="InterPro" id="IPR013784">
    <property type="entry name" value="Carb-bd-like_fold"/>
</dbReference>
<dbReference type="AlphaFoldDB" id="I3C6C8"/>
<dbReference type="RefSeq" id="WP_008612544.1">
    <property type="nucleotide sequence ID" value="NZ_JH651379.1"/>
</dbReference>
<dbReference type="SUPFAM" id="SSF49265">
    <property type="entry name" value="Fibronectin type III"/>
    <property type="match status" value="1"/>
</dbReference>
<dbReference type="STRING" id="926559.JoomaDRAFT_2181"/>
<organism evidence="2 3">
    <name type="scientific">Galbibacter orientalis DSM 19592</name>
    <dbReference type="NCBI Taxonomy" id="926559"/>
    <lineage>
        <taxon>Bacteria</taxon>
        <taxon>Pseudomonadati</taxon>
        <taxon>Bacteroidota</taxon>
        <taxon>Flavobacteriia</taxon>
        <taxon>Flavobacteriales</taxon>
        <taxon>Flavobacteriaceae</taxon>
        <taxon>Galbibacter</taxon>
    </lineage>
</organism>
<dbReference type="SUPFAM" id="SSF49452">
    <property type="entry name" value="Starch-binding domain-like"/>
    <property type="match status" value="1"/>
</dbReference>
<dbReference type="Gene3D" id="2.60.40.1120">
    <property type="entry name" value="Carboxypeptidase-like, regulatory domain"/>
    <property type="match status" value="1"/>
</dbReference>
<dbReference type="GO" id="GO:0030246">
    <property type="term" value="F:carbohydrate binding"/>
    <property type="evidence" value="ECO:0007669"/>
    <property type="project" value="InterPro"/>
</dbReference>
<proteinExistence type="predicted"/>
<feature type="region of interest" description="Disordered" evidence="1">
    <location>
        <begin position="477"/>
        <end position="496"/>
    </location>
</feature>